<evidence type="ECO:0000313" key="2">
    <source>
        <dbReference type="EMBL" id="RXV64818.1"/>
    </source>
</evidence>
<dbReference type="Proteomes" id="UP000306855">
    <property type="component" value="Unassembled WGS sequence"/>
</dbReference>
<evidence type="ECO:0000313" key="6">
    <source>
        <dbReference type="Proteomes" id="UP000463931"/>
    </source>
</evidence>
<sequence>MRVRQKQLKQISFRLYDTPRDRRINNFLESLGENQSEYLRRLVEQQMARGAEPVKKVPEISVETVKKVKTDIETKQGSKKRLSGGFKGFKV</sequence>
<protein>
    <submittedName>
        <fullName evidence="2">Uncharacterized protein</fullName>
    </submittedName>
</protein>
<dbReference type="Proteomes" id="UP000463931">
    <property type="component" value="Chromosome"/>
</dbReference>
<dbReference type="EMBL" id="QZFR01000114">
    <property type="protein sequence ID" value="RXV64818.1"/>
    <property type="molecule type" value="Genomic_DNA"/>
</dbReference>
<reference evidence="2 4" key="1">
    <citation type="submission" date="2018-09" db="EMBL/GenBank/DDBJ databases">
        <title>Murine metabolic-syndrome-specific gut microbial biobank.</title>
        <authorList>
            <person name="Liu C."/>
        </authorList>
    </citation>
    <scope>NUCLEOTIDE SEQUENCE [LARGE SCALE GENOMIC DNA]</scope>
    <source>
        <strain evidence="2 4">C-30</strain>
    </source>
</reference>
<dbReference type="EMBL" id="CP040852">
    <property type="protein sequence ID" value="QIA90292.1"/>
    <property type="molecule type" value="Genomic_DNA"/>
</dbReference>
<name>A0A4Q2A6R6_9LACO</name>
<dbReference type="AlphaFoldDB" id="A0A4Q2A6R6"/>
<reference evidence="3 5" key="3">
    <citation type="submission" date="2019-04" db="EMBL/GenBank/DDBJ databases">
        <title>Microbes associate with the intestines of laboratory mice.</title>
        <authorList>
            <person name="Navarre W."/>
            <person name="Wong E."/>
            <person name="Huang K."/>
            <person name="Tropini C."/>
            <person name="Ng K."/>
            <person name="Yu B."/>
        </authorList>
    </citation>
    <scope>NUCLEOTIDE SEQUENCE [LARGE SCALE GENOMIC DNA]</scope>
    <source>
        <strain evidence="3 5">NM26_J9</strain>
    </source>
</reference>
<reference evidence="1 6" key="2">
    <citation type="journal article" date="2019" name="Nat. Med.">
        <title>Preventing dysbiosis of the neonatal mouse intestinal microbiome protects against late-onset sepsis.</title>
        <authorList>
            <person name="Singer J.R."/>
            <person name="Blosser E.G."/>
            <person name="Zindl C.L."/>
            <person name="Silberger D.J."/>
            <person name="Conlan S."/>
            <person name="Laufer V.A."/>
            <person name="DiToro D."/>
            <person name="Deming C."/>
            <person name="Kumar R."/>
            <person name="Morrow C.D."/>
            <person name="Segre J.A."/>
            <person name="Gray M.J."/>
            <person name="Randolph D.A."/>
            <person name="Weaver C.T."/>
        </authorList>
    </citation>
    <scope>NUCLEOTIDE SEQUENCE [LARGE SCALE GENOMIC DNA]</scope>
    <source>
        <strain evidence="1 6">V10</strain>
    </source>
</reference>
<evidence type="ECO:0000313" key="4">
    <source>
        <dbReference type="Proteomes" id="UP000289316"/>
    </source>
</evidence>
<dbReference type="OrthoDB" id="9872073at2"/>
<proteinExistence type="predicted"/>
<dbReference type="Proteomes" id="UP000289316">
    <property type="component" value="Unassembled WGS sequence"/>
</dbReference>
<evidence type="ECO:0000313" key="5">
    <source>
        <dbReference type="Proteomes" id="UP000306855"/>
    </source>
</evidence>
<gene>
    <name evidence="2" type="ORF">D6C19_10645</name>
    <name evidence="3" type="ORF">E5340_05030</name>
    <name evidence="1" type="ORF">FEE40_09100</name>
</gene>
<dbReference type="EMBL" id="SRYK01000018">
    <property type="protein sequence ID" value="TGY55681.1"/>
    <property type="molecule type" value="Genomic_DNA"/>
</dbReference>
<evidence type="ECO:0000313" key="1">
    <source>
        <dbReference type="EMBL" id="QIA90292.1"/>
    </source>
</evidence>
<accession>A0A4Q2A6R6</accession>
<organism evidence="2 4">
    <name type="scientific">Ligilactobacillus murinus</name>
    <dbReference type="NCBI Taxonomy" id="1622"/>
    <lineage>
        <taxon>Bacteria</taxon>
        <taxon>Bacillati</taxon>
        <taxon>Bacillota</taxon>
        <taxon>Bacilli</taxon>
        <taxon>Lactobacillales</taxon>
        <taxon>Lactobacillaceae</taxon>
        <taxon>Ligilactobacillus</taxon>
    </lineage>
</organism>
<evidence type="ECO:0000313" key="3">
    <source>
        <dbReference type="EMBL" id="TGY55681.1"/>
    </source>
</evidence>
<dbReference type="RefSeq" id="WP_039935991.1">
    <property type="nucleotide sequence ID" value="NZ_BDFM01000353.1"/>
</dbReference>